<dbReference type="Gene3D" id="3.60.20.40">
    <property type="match status" value="1"/>
</dbReference>
<dbReference type="Proteomes" id="UP000001962">
    <property type="component" value="Chromosome"/>
</dbReference>
<evidence type="ECO:0000256" key="7">
    <source>
        <dbReference type="ARBA" id="ARBA00023315"/>
    </source>
</evidence>
<keyword evidence="6 11" id="KW-0865">Zymogen</keyword>
<comment type="catalytic activity">
    <reaction evidence="8 11">
        <text>an N-terminal (5-L-glutamyl)-[peptide] + an alpha-amino acid = 5-L-glutamyl amino acid + an N-terminal L-alpha-aminoacyl-[peptide]</text>
        <dbReference type="Rhea" id="RHEA:23904"/>
        <dbReference type="Rhea" id="RHEA-COMP:9780"/>
        <dbReference type="Rhea" id="RHEA-COMP:9795"/>
        <dbReference type="ChEBI" id="CHEBI:77644"/>
        <dbReference type="ChEBI" id="CHEBI:78597"/>
        <dbReference type="ChEBI" id="CHEBI:78599"/>
        <dbReference type="ChEBI" id="CHEBI:78608"/>
        <dbReference type="EC" id="2.3.2.2"/>
    </reaction>
</comment>
<evidence type="ECO:0000256" key="2">
    <source>
        <dbReference type="ARBA" id="ARBA00001089"/>
    </source>
</evidence>
<comment type="catalytic activity">
    <reaction evidence="1 11">
        <text>an S-substituted glutathione + H2O = an S-substituted L-cysteinylglycine + L-glutamate</text>
        <dbReference type="Rhea" id="RHEA:59468"/>
        <dbReference type="ChEBI" id="CHEBI:15377"/>
        <dbReference type="ChEBI" id="CHEBI:29985"/>
        <dbReference type="ChEBI" id="CHEBI:90779"/>
        <dbReference type="ChEBI" id="CHEBI:143103"/>
        <dbReference type="EC" id="3.4.19.13"/>
    </reaction>
</comment>
<dbReference type="InterPro" id="IPR051792">
    <property type="entry name" value="GGT_bact"/>
</dbReference>
<organism evidence="13 14">
    <name type="scientific">Alkalilimnicola ehrlichii (strain ATCC BAA-1101 / DSM 17681 / MLHE-1)</name>
    <dbReference type="NCBI Taxonomy" id="187272"/>
    <lineage>
        <taxon>Bacteria</taxon>
        <taxon>Pseudomonadati</taxon>
        <taxon>Pseudomonadota</taxon>
        <taxon>Gammaproteobacteria</taxon>
        <taxon>Chromatiales</taxon>
        <taxon>Ectothiorhodospiraceae</taxon>
        <taxon>Alkalilimnicola</taxon>
    </lineage>
</organism>
<dbReference type="GO" id="GO:0006751">
    <property type="term" value="P:glutathione catabolic process"/>
    <property type="evidence" value="ECO:0007669"/>
    <property type="project" value="UniProtKB-UniRule"/>
</dbReference>
<dbReference type="Gene3D" id="1.10.246.130">
    <property type="match status" value="1"/>
</dbReference>
<keyword evidence="4 11" id="KW-0808">Transferase</keyword>
<evidence type="ECO:0000256" key="8">
    <source>
        <dbReference type="ARBA" id="ARBA00047417"/>
    </source>
</evidence>
<dbReference type="GO" id="GO:0036374">
    <property type="term" value="F:glutathione hydrolase activity"/>
    <property type="evidence" value="ECO:0007669"/>
    <property type="project" value="UniProtKB-UniRule"/>
</dbReference>
<dbReference type="InterPro" id="IPR000101">
    <property type="entry name" value="GGT_peptidase"/>
</dbReference>
<keyword evidence="11" id="KW-0317">Glutathione biosynthesis</keyword>
<name>Q0A5N3_ALKEH</name>
<sequence length="588" mass="61771">MSEPLPPPAPMRRWRLRLLPAACALVALLMAANASGDVQPWVPEEKRSAQTEGAMAVTANPHATRAAHELLAAGGSAVDAAIAAQLVLTLVEPQSSGIGGGAFLLHHDAGTGETLAYDGRETAPAAADAGLFLQDGEPMDFREAVSGGLAVGVPGVVRLFEQAHARHGARPWAELFQPAIELAREGFEVSPRLNDILQREWAILDNEAARAYFHTDEGEPLPVGQRLRNPALADTLSRIAEAGAEAFYTGPIAEAIVDAVQGAAHNPGRLTLEDMAGYRAEVREPVCAPYAGHRVCSAPPPAGGFVVLQILGLLERAEAVHPPEDEADRAHLLAEASRLAYADRARFAADPDHEPVPVADLLDADYLDERAALIDPVRSMGEAEAGLALEPEQAAMPRRPARPSTSHLSIVDAQGNAVSMTSSVEMPFGSGLFVRGFILNNQLTDFAFEPEDGNGDPVANRVAPGKRPMSAMSPTLAFEDDALRLAVGSPGGPWIIGYTARHLALVLGEGAPLAEAVAAPNWNNRNGPTKLEAVEGSEALAGALRERGHEVSVRGMTSGVHAIFVDGDGVRHGAADPRREGTALGVAP</sequence>
<comment type="subunit">
    <text evidence="11">This enzyme consists of two polypeptide chains, which are synthesized in precursor form from a single polypeptide.</text>
</comment>
<comment type="PTM">
    <text evidence="11">Cleaved by autocatalysis into a large and a small subunit.</text>
</comment>
<dbReference type="GO" id="GO:0103068">
    <property type="term" value="F:leukotriene C4 gamma-glutamyl transferase activity"/>
    <property type="evidence" value="ECO:0007669"/>
    <property type="project" value="UniProtKB-EC"/>
</dbReference>
<evidence type="ECO:0000313" key="14">
    <source>
        <dbReference type="Proteomes" id="UP000001962"/>
    </source>
</evidence>
<keyword evidence="5 11" id="KW-0378">Hydrolase</keyword>
<evidence type="ECO:0000256" key="12">
    <source>
        <dbReference type="SAM" id="SignalP"/>
    </source>
</evidence>
<dbReference type="PANTHER" id="PTHR43199:SF1">
    <property type="entry name" value="GLUTATHIONE HYDROLASE PROENZYME"/>
    <property type="match status" value="1"/>
</dbReference>
<dbReference type="KEGG" id="aeh:Mlg_2514"/>
<feature type="chain" id="PRO_5004167887" description="Glutathione hydrolase proenzyme" evidence="12">
    <location>
        <begin position="37"/>
        <end position="588"/>
    </location>
</feature>
<comment type="pathway">
    <text evidence="11">Sulfur metabolism; glutathione metabolism.</text>
</comment>
<gene>
    <name evidence="13" type="ordered locus">Mlg_2514</name>
</gene>
<dbReference type="EC" id="3.4.19.13" evidence="11"/>
<evidence type="ECO:0000256" key="10">
    <source>
        <dbReference type="PIRSR" id="PIRSR600101-2"/>
    </source>
</evidence>
<evidence type="ECO:0000256" key="6">
    <source>
        <dbReference type="ARBA" id="ARBA00023145"/>
    </source>
</evidence>
<feature type="binding site" evidence="10">
    <location>
        <position position="492"/>
    </location>
    <ligand>
        <name>L-glutamate</name>
        <dbReference type="ChEBI" id="CHEBI:29985"/>
    </ligand>
</feature>
<dbReference type="PRINTS" id="PR01210">
    <property type="entry name" value="GGTRANSPTASE"/>
</dbReference>
<dbReference type="AlphaFoldDB" id="Q0A5N3"/>
<dbReference type="EMBL" id="CP000453">
    <property type="protein sequence ID" value="ABI57854.1"/>
    <property type="molecule type" value="Genomic_DNA"/>
</dbReference>
<dbReference type="NCBIfam" id="TIGR00066">
    <property type="entry name" value="g_glut_trans"/>
    <property type="match status" value="1"/>
</dbReference>
<dbReference type="HOGENOM" id="CLU_014813_0_1_6"/>
<dbReference type="UniPathway" id="UPA00204"/>
<dbReference type="InterPro" id="IPR043137">
    <property type="entry name" value="GGT_ssub_C"/>
</dbReference>
<dbReference type="GO" id="GO:0006750">
    <property type="term" value="P:glutathione biosynthetic process"/>
    <property type="evidence" value="ECO:0007669"/>
    <property type="project" value="UniProtKB-KW"/>
</dbReference>
<evidence type="ECO:0000313" key="13">
    <source>
        <dbReference type="EMBL" id="ABI57854.1"/>
    </source>
</evidence>
<evidence type="ECO:0000256" key="5">
    <source>
        <dbReference type="ARBA" id="ARBA00022801"/>
    </source>
</evidence>
<feature type="binding site" evidence="10">
    <location>
        <position position="120"/>
    </location>
    <ligand>
        <name>L-glutamate</name>
        <dbReference type="ChEBI" id="CHEBI:29985"/>
    </ligand>
</feature>
<dbReference type="InterPro" id="IPR029055">
    <property type="entry name" value="Ntn_hydrolases_N"/>
</dbReference>
<evidence type="ECO:0000256" key="11">
    <source>
        <dbReference type="RuleBase" id="RU368036"/>
    </source>
</evidence>
<keyword evidence="12" id="KW-0732">Signal</keyword>
<reference evidence="14" key="1">
    <citation type="submission" date="2006-08" db="EMBL/GenBank/DDBJ databases">
        <title>Complete sequence of Alkalilimnicola ehrilichei MLHE-1.</title>
        <authorList>
            <person name="Copeland A."/>
            <person name="Lucas S."/>
            <person name="Lapidus A."/>
            <person name="Barry K."/>
            <person name="Detter J.C."/>
            <person name="Glavina del Rio T."/>
            <person name="Hammon N."/>
            <person name="Israni S."/>
            <person name="Dalin E."/>
            <person name="Tice H."/>
            <person name="Pitluck S."/>
            <person name="Sims D."/>
            <person name="Brettin T."/>
            <person name="Bruce D."/>
            <person name="Han C."/>
            <person name="Tapia R."/>
            <person name="Gilna P."/>
            <person name="Schmutz J."/>
            <person name="Larimer F."/>
            <person name="Land M."/>
            <person name="Hauser L."/>
            <person name="Kyrpides N."/>
            <person name="Mikhailova N."/>
            <person name="Oremland R.S."/>
            <person name="Hoeft S.E."/>
            <person name="Switzer-Blum J."/>
            <person name="Kulp T."/>
            <person name="King G."/>
            <person name="Tabita R."/>
            <person name="Witte B."/>
            <person name="Santini J.M."/>
            <person name="Basu P."/>
            <person name="Hollibaugh J.T."/>
            <person name="Xie G."/>
            <person name="Stolz J.F."/>
            <person name="Richardson P."/>
        </authorList>
    </citation>
    <scope>NUCLEOTIDE SEQUENCE [LARGE SCALE GENOMIC DNA]</scope>
    <source>
        <strain evidence="14">ATCC BAA-1101 / DSM 17681 / MLHE-1</strain>
    </source>
</reference>
<comment type="similarity">
    <text evidence="3 11">Belongs to the gamma-glutamyltransferase family.</text>
</comment>
<feature type="signal peptide" evidence="12">
    <location>
        <begin position="1"/>
        <end position="36"/>
    </location>
</feature>
<dbReference type="InterPro" id="IPR043138">
    <property type="entry name" value="GGT_lsub"/>
</dbReference>
<dbReference type="SUPFAM" id="SSF56235">
    <property type="entry name" value="N-terminal nucleophile aminohydrolases (Ntn hydrolases)"/>
    <property type="match status" value="1"/>
</dbReference>
<accession>Q0A5N3</accession>
<evidence type="ECO:0000256" key="1">
    <source>
        <dbReference type="ARBA" id="ARBA00001049"/>
    </source>
</evidence>
<protein>
    <recommendedName>
        <fullName evidence="11">Glutathione hydrolase proenzyme</fullName>
        <ecNumber evidence="11">2.3.2.2</ecNumber>
        <ecNumber evidence="11">3.4.19.13</ecNumber>
    </recommendedName>
    <component>
        <recommendedName>
            <fullName evidence="11">Glutathione hydrolase large chain</fullName>
        </recommendedName>
    </component>
    <component>
        <recommendedName>
            <fullName evidence="11">Glutathione hydrolase small chain</fullName>
        </recommendedName>
    </component>
</protein>
<keyword evidence="14" id="KW-1185">Reference proteome</keyword>
<keyword evidence="7 11" id="KW-0012">Acyltransferase</keyword>
<proteinExistence type="inferred from homology"/>
<dbReference type="RefSeq" id="WP_011630247.1">
    <property type="nucleotide sequence ID" value="NC_008340.1"/>
</dbReference>
<comment type="catalytic activity">
    <reaction evidence="2 11">
        <text>glutathione + H2O = L-cysteinylglycine + L-glutamate</text>
        <dbReference type="Rhea" id="RHEA:28807"/>
        <dbReference type="ChEBI" id="CHEBI:15377"/>
        <dbReference type="ChEBI" id="CHEBI:29985"/>
        <dbReference type="ChEBI" id="CHEBI:57925"/>
        <dbReference type="ChEBI" id="CHEBI:61694"/>
        <dbReference type="EC" id="3.4.19.13"/>
    </reaction>
</comment>
<dbReference type="OrthoDB" id="5297205at2"/>
<dbReference type="Pfam" id="PF01019">
    <property type="entry name" value="G_glu_transpept"/>
    <property type="match status" value="1"/>
</dbReference>
<evidence type="ECO:0000256" key="4">
    <source>
        <dbReference type="ARBA" id="ARBA00022679"/>
    </source>
</evidence>
<feature type="binding site" evidence="10">
    <location>
        <position position="445"/>
    </location>
    <ligand>
        <name>L-glutamate</name>
        <dbReference type="ChEBI" id="CHEBI:29985"/>
    </ligand>
</feature>
<dbReference type="MEROPS" id="T03.001"/>
<evidence type="ECO:0000256" key="9">
    <source>
        <dbReference type="PIRSR" id="PIRSR600101-1"/>
    </source>
</evidence>
<evidence type="ECO:0000256" key="3">
    <source>
        <dbReference type="ARBA" id="ARBA00009381"/>
    </source>
</evidence>
<feature type="active site" description="Nucleophile" evidence="9">
    <location>
        <position position="405"/>
    </location>
</feature>
<dbReference type="eggNOG" id="COG0405">
    <property type="taxonomic scope" value="Bacteria"/>
</dbReference>
<dbReference type="EC" id="2.3.2.2" evidence="11"/>
<dbReference type="PANTHER" id="PTHR43199">
    <property type="entry name" value="GLUTATHIONE HYDROLASE"/>
    <property type="match status" value="1"/>
</dbReference>